<evidence type="ECO:0000313" key="2">
    <source>
        <dbReference type="Proteomes" id="UP000239663"/>
    </source>
</evidence>
<reference evidence="1 2" key="1">
    <citation type="submission" date="2017-12" db="EMBL/GenBank/DDBJ databases">
        <title>Taxonomic description and draft genome of Pradoshia cofamensis Gen. nov., sp. nov., a thermotolerant bacillale isolated from anterior gut of earthworm Eisenia fetida.</title>
        <authorList>
            <person name="Saha T."/>
            <person name="Chakraborty R."/>
        </authorList>
    </citation>
    <scope>NUCLEOTIDE SEQUENCE [LARGE SCALE GENOMIC DNA]</scope>
    <source>
        <strain evidence="1 2">EAG3</strain>
    </source>
</reference>
<dbReference type="Proteomes" id="UP000239663">
    <property type="component" value="Unassembled WGS sequence"/>
</dbReference>
<dbReference type="RefSeq" id="WP_104850395.1">
    <property type="nucleotide sequence ID" value="NZ_PKOZ01000012.1"/>
</dbReference>
<dbReference type="OrthoDB" id="9891066at2"/>
<protein>
    <submittedName>
        <fullName evidence="1">Uncharacterized protein</fullName>
    </submittedName>
</protein>
<name>A0A2S7MWV1_9BACI</name>
<accession>A0A2S7MWV1</accession>
<gene>
    <name evidence="1" type="ORF">CYL18_15265</name>
</gene>
<sequence length="73" mass="8385">MKSLTKNSLKYMIDLEILKAEEAVNSANTVRNYSRKLIEYKKAKQLKQLAKELDMGQDYVVSHLAKITNQAII</sequence>
<evidence type="ECO:0000313" key="1">
    <source>
        <dbReference type="EMBL" id="PQD94227.1"/>
    </source>
</evidence>
<dbReference type="EMBL" id="PKOZ01000012">
    <property type="protein sequence ID" value="PQD94227.1"/>
    <property type="molecule type" value="Genomic_DNA"/>
</dbReference>
<comment type="caution">
    <text evidence="1">The sequence shown here is derived from an EMBL/GenBank/DDBJ whole genome shotgun (WGS) entry which is preliminary data.</text>
</comment>
<keyword evidence="2" id="KW-1185">Reference proteome</keyword>
<dbReference type="AlphaFoldDB" id="A0A2S7MWV1"/>
<organism evidence="1 2">
    <name type="scientific">Pradoshia eiseniae</name>
    <dbReference type="NCBI Taxonomy" id="2064768"/>
    <lineage>
        <taxon>Bacteria</taxon>
        <taxon>Bacillati</taxon>
        <taxon>Bacillota</taxon>
        <taxon>Bacilli</taxon>
        <taxon>Bacillales</taxon>
        <taxon>Bacillaceae</taxon>
        <taxon>Pradoshia</taxon>
    </lineage>
</organism>
<proteinExistence type="predicted"/>